<organism evidence="2">
    <name type="scientific">Heligmosomoides polygyrus</name>
    <name type="common">Parasitic roundworm</name>
    <dbReference type="NCBI Taxonomy" id="6339"/>
    <lineage>
        <taxon>Eukaryota</taxon>
        <taxon>Metazoa</taxon>
        <taxon>Ecdysozoa</taxon>
        <taxon>Nematoda</taxon>
        <taxon>Chromadorea</taxon>
        <taxon>Rhabditida</taxon>
        <taxon>Rhabditina</taxon>
        <taxon>Rhabditomorpha</taxon>
        <taxon>Strongyloidea</taxon>
        <taxon>Heligmosomidae</taxon>
        <taxon>Heligmosomoides</taxon>
    </lineage>
</organism>
<dbReference type="EMBL" id="UZAH01005073">
    <property type="protein sequence ID" value="VDO28568.1"/>
    <property type="molecule type" value="Genomic_DNA"/>
</dbReference>
<keyword evidence="1" id="KW-0812">Transmembrane</keyword>
<feature type="transmembrane region" description="Helical" evidence="1">
    <location>
        <begin position="7"/>
        <end position="24"/>
    </location>
</feature>
<feature type="transmembrane region" description="Helical" evidence="1">
    <location>
        <begin position="106"/>
        <end position="134"/>
    </location>
</feature>
<dbReference type="PANTHER" id="PTHR46178">
    <property type="entry name" value="SEVEN TM RECEPTOR"/>
    <property type="match status" value="1"/>
</dbReference>
<proteinExistence type="predicted"/>
<gene>
    <name evidence="2" type="ORF">HPBE_LOCUS2823</name>
</gene>
<accession>A0A3P7XFA8</accession>
<dbReference type="PANTHER" id="PTHR46178:SF9">
    <property type="entry name" value="SEVEN TM RECEPTOR"/>
    <property type="match status" value="1"/>
</dbReference>
<dbReference type="InterPro" id="IPR019428">
    <property type="entry name" value="7TM_GPCR_serpentine_rcpt_Str"/>
</dbReference>
<evidence type="ECO:0000256" key="1">
    <source>
        <dbReference type="SAM" id="Phobius"/>
    </source>
</evidence>
<protein>
    <recommendedName>
        <fullName evidence="3">7TM_GPCR_Srx domain-containing protein</fullName>
    </recommendedName>
</protein>
<sequence length="203" mass="22755">MALICSALIVTFWLFSIWVVYWPTPSLDEELEDLILANTGLHAPELAFLGVSLKTFTALTFTLFISILLLMSALGTVISWAAYKIHTTLKKAIYSGKLKELHRQMFVLLLLQSACPFCFLHAPCFLVYILFFGGVTSTPFLTSVCSILMASFPLFSPIIIIGFLKDYRRHALVLLRIYRPASEVPSISVFPSRRGQTTSDLPQ</sequence>
<dbReference type="Pfam" id="PF10326">
    <property type="entry name" value="7TM_GPCR_Str"/>
    <property type="match status" value="1"/>
</dbReference>
<dbReference type="OrthoDB" id="5856319at2759"/>
<reference evidence="2" key="1">
    <citation type="submission" date="2018-11" db="EMBL/GenBank/DDBJ databases">
        <authorList>
            <consortium name="Pathogen Informatics"/>
        </authorList>
    </citation>
    <scope>NUCLEOTIDE SEQUENCE [LARGE SCALE GENOMIC DNA]</scope>
</reference>
<dbReference type="SUPFAM" id="SSF81321">
    <property type="entry name" value="Family A G protein-coupled receptor-like"/>
    <property type="match status" value="1"/>
</dbReference>
<keyword evidence="1" id="KW-1133">Transmembrane helix</keyword>
<feature type="transmembrane region" description="Helical" evidence="1">
    <location>
        <begin position="58"/>
        <end position="85"/>
    </location>
</feature>
<name>A0A3P7XFA8_HELPZ</name>
<dbReference type="AlphaFoldDB" id="A0A3P7XFA8"/>
<evidence type="ECO:0000313" key="2">
    <source>
        <dbReference type="EMBL" id="VDO28568.1"/>
    </source>
</evidence>
<keyword evidence="1" id="KW-0472">Membrane</keyword>
<feature type="transmembrane region" description="Helical" evidence="1">
    <location>
        <begin position="140"/>
        <end position="164"/>
    </location>
</feature>
<evidence type="ECO:0008006" key="3">
    <source>
        <dbReference type="Google" id="ProtNLM"/>
    </source>
</evidence>